<keyword evidence="3" id="KW-1185">Reference proteome</keyword>
<sequence length="727" mass="82978">MSYHRYIVPPPLITAVHPAPPTKPKPVVDKDKKDDKDKDKKDEKDNDKDKKEVNDKNVKDKDAKDEKKKDDKDVKDNKDDKDEKPTDDKEEEPEEIPPPLKLAGPAPPQPVRAKLDLDPSRPYPPIPIDPRGAYHKYAKGVQAEVMYIDVTKDGWLTEQWKERPEREALALLTGEAEKQRQRELRRLKEEKLQGERKVPDTAEGILRELWNDLAQARSYEIPIEEFWAKYDFSSPEAQKHLRPSPKRPPPEPENKDKDKEGRNPKKTTKVEEDPDAPSWTREGFEEVLATVGIQCSYNAPKPLPRDVYEPNAGYLILAHGHFLLRMENQLQWKAEATANNFEMLVTSAHDRVFGDMVKAQQAEERKKKEKEYRERKEREKKEKEAKEAKEGKEDKDSKEKDDKENKDGKDNKEDKEKEEKDNKDAKDAKEKDKKEDKKEEEDVPMSPLSNVKVLDGEPIERQSAPDLDPDVAILALPVKDEKAKNLDEQHDADVRAVPHKVKEAEAEPDKKEAKDKDAKDENAKDKDGKDKDIKDKDGKDKDPKDKDAKDKDVKDKDGKDKDPKDKDDKKAVKKDDKKHGGHGHGLPNLPGLGNFDPERDAALLAKMLADPAAAGMGMSELKAAFKALEMAADAGIVPHLPPMPGMSVPFGDKKDASGNPTPLIWTWKERCEKWRWGNYVAGVHDVAPGGWEERDWRVFADDRGCEQYDEEEEACEVFEVDIHDWSC</sequence>
<organism evidence="2 3">
    <name type="scientific">Tremella mesenterica</name>
    <name type="common">Jelly fungus</name>
    <dbReference type="NCBI Taxonomy" id="5217"/>
    <lineage>
        <taxon>Eukaryota</taxon>
        <taxon>Fungi</taxon>
        <taxon>Dikarya</taxon>
        <taxon>Basidiomycota</taxon>
        <taxon>Agaricomycotina</taxon>
        <taxon>Tremellomycetes</taxon>
        <taxon>Tremellales</taxon>
        <taxon>Tremellaceae</taxon>
        <taxon>Tremella</taxon>
    </lineage>
</organism>
<evidence type="ECO:0000313" key="2">
    <source>
        <dbReference type="EMBL" id="RXK38616.1"/>
    </source>
</evidence>
<feature type="compositionally biased region" description="Basic and acidic residues" evidence="1">
    <location>
        <begin position="26"/>
        <end position="87"/>
    </location>
</feature>
<dbReference type="AlphaFoldDB" id="A0A4Q1BLI8"/>
<reference evidence="2 3" key="1">
    <citation type="submission" date="2016-06" db="EMBL/GenBank/DDBJ databases">
        <title>Evolution of pathogenesis and genome organization in the Tremellales.</title>
        <authorList>
            <person name="Cuomo C."/>
            <person name="Litvintseva A."/>
            <person name="Heitman J."/>
            <person name="Chen Y."/>
            <person name="Sun S."/>
            <person name="Springer D."/>
            <person name="Dromer F."/>
            <person name="Young S."/>
            <person name="Zeng Q."/>
            <person name="Chapman S."/>
            <person name="Gujja S."/>
            <person name="Saif S."/>
            <person name="Birren B."/>
        </authorList>
    </citation>
    <scope>NUCLEOTIDE SEQUENCE [LARGE SCALE GENOMIC DNA]</scope>
    <source>
        <strain evidence="2 3">ATCC 28783</strain>
    </source>
</reference>
<feature type="compositionally biased region" description="Basic and acidic residues" evidence="1">
    <location>
        <begin position="478"/>
        <end position="578"/>
    </location>
</feature>
<feature type="compositionally biased region" description="Pro residues" evidence="1">
    <location>
        <begin position="8"/>
        <end position="24"/>
    </location>
</feature>
<evidence type="ECO:0000313" key="3">
    <source>
        <dbReference type="Proteomes" id="UP000289152"/>
    </source>
</evidence>
<dbReference type="OrthoDB" id="2564849at2759"/>
<protein>
    <submittedName>
        <fullName evidence="2">Uncharacterized protein</fullName>
    </submittedName>
</protein>
<comment type="caution">
    <text evidence="2">The sequence shown here is derived from an EMBL/GenBank/DDBJ whole genome shotgun (WGS) entry which is preliminary data.</text>
</comment>
<dbReference type="Proteomes" id="UP000289152">
    <property type="component" value="Unassembled WGS sequence"/>
</dbReference>
<proteinExistence type="predicted"/>
<feature type="compositionally biased region" description="Basic and acidic residues" evidence="1">
    <location>
        <begin position="248"/>
        <end position="271"/>
    </location>
</feature>
<feature type="compositionally biased region" description="Basic and acidic residues" evidence="1">
    <location>
        <begin position="362"/>
        <end position="437"/>
    </location>
</feature>
<feature type="region of interest" description="Disordered" evidence="1">
    <location>
        <begin position="1"/>
        <end position="132"/>
    </location>
</feature>
<feature type="region of interest" description="Disordered" evidence="1">
    <location>
        <begin position="362"/>
        <end position="594"/>
    </location>
</feature>
<dbReference type="InParanoid" id="A0A4Q1BLI8"/>
<gene>
    <name evidence="2" type="ORF">M231_04122</name>
</gene>
<feature type="compositionally biased region" description="Pro residues" evidence="1">
    <location>
        <begin position="96"/>
        <end position="110"/>
    </location>
</feature>
<dbReference type="STRING" id="5217.A0A4Q1BLI8"/>
<feature type="region of interest" description="Disordered" evidence="1">
    <location>
        <begin position="237"/>
        <end position="280"/>
    </location>
</feature>
<accession>A0A4Q1BLI8</accession>
<name>A0A4Q1BLI8_TREME</name>
<evidence type="ECO:0000256" key="1">
    <source>
        <dbReference type="SAM" id="MobiDB-lite"/>
    </source>
</evidence>
<feature type="compositionally biased region" description="Low complexity" evidence="1">
    <location>
        <begin position="585"/>
        <end position="594"/>
    </location>
</feature>
<dbReference type="EMBL" id="SDIL01000045">
    <property type="protein sequence ID" value="RXK38616.1"/>
    <property type="molecule type" value="Genomic_DNA"/>
</dbReference>